<accession>A0A937K586</accession>
<feature type="modified residue" description="Phosphocysteine; by EIIA" evidence="7">
    <location>
        <position position="8"/>
    </location>
</feature>
<keyword evidence="6" id="KW-0418">Kinase</keyword>
<dbReference type="PANTHER" id="PTHR34581">
    <property type="entry name" value="PTS SYSTEM N,N'-DIACETYLCHITOBIOSE-SPECIFIC EIIB COMPONENT"/>
    <property type="match status" value="1"/>
</dbReference>
<evidence type="ECO:0000256" key="6">
    <source>
        <dbReference type="ARBA" id="ARBA00022777"/>
    </source>
</evidence>
<evidence type="ECO:0000313" key="9">
    <source>
        <dbReference type="EMBL" id="MBL4932729.1"/>
    </source>
</evidence>
<evidence type="ECO:0000256" key="5">
    <source>
        <dbReference type="ARBA" id="ARBA00022683"/>
    </source>
</evidence>
<dbReference type="GO" id="GO:0016301">
    <property type="term" value="F:kinase activity"/>
    <property type="evidence" value="ECO:0007669"/>
    <property type="project" value="UniProtKB-KW"/>
</dbReference>
<reference evidence="9" key="1">
    <citation type="submission" date="2021-01" db="EMBL/GenBank/DDBJ databases">
        <title>Genome public.</title>
        <authorList>
            <person name="Liu C."/>
            <person name="Sun Q."/>
        </authorList>
    </citation>
    <scope>NUCLEOTIDE SEQUENCE</scope>
    <source>
        <strain evidence="9">YIM B02565</strain>
    </source>
</reference>
<comment type="caution">
    <text evidence="9">The sequence shown here is derived from an EMBL/GenBank/DDBJ whole genome shotgun (WGS) entry which is preliminary data.</text>
</comment>
<dbReference type="GO" id="GO:0008982">
    <property type="term" value="F:protein-N(PI)-phosphohistidine-sugar phosphotransferase activity"/>
    <property type="evidence" value="ECO:0007669"/>
    <property type="project" value="InterPro"/>
</dbReference>
<dbReference type="PANTHER" id="PTHR34581:SF2">
    <property type="entry name" value="PTS SYSTEM N,N'-DIACETYLCHITOBIOSE-SPECIFIC EIIB COMPONENT"/>
    <property type="match status" value="1"/>
</dbReference>
<evidence type="ECO:0000256" key="7">
    <source>
        <dbReference type="PROSITE-ProRule" id="PRU00423"/>
    </source>
</evidence>
<evidence type="ECO:0000313" key="10">
    <source>
        <dbReference type="Proteomes" id="UP000623681"/>
    </source>
</evidence>
<keyword evidence="3 9" id="KW-0762">Sugar transport</keyword>
<dbReference type="Proteomes" id="UP000623681">
    <property type="component" value="Unassembled WGS sequence"/>
</dbReference>
<keyword evidence="4" id="KW-0808">Transferase</keyword>
<dbReference type="AlphaFoldDB" id="A0A937K586"/>
<dbReference type="Pfam" id="PF02302">
    <property type="entry name" value="PTS_IIB"/>
    <property type="match status" value="1"/>
</dbReference>
<dbReference type="PROSITE" id="PS51100">
    <property type="entry name" value="PTS_EIIB_TYPE_3"/>
    <property type="match status" value="1"/>
</dbReference>
<dbReference type="InterPro" id="IPR013012">
    <property type="entry name" value="PTS_EIIB_3"/>
</dbReference>
<dbReference type="EMBL" id="JAESWA010000022">
    <property type="protein sequence ID" value="MBL4932729.1"/>
    <property type="molecule type" value="Genomic_DNA"/>
</dbReference>
<evidence type="ECO:0000256" key="2">
    <source>
        <dbReference type="ARBA" id="ARBA00022553"/>
    </source>
</evidence>
<organism evidence="9 10">
    <name type="scientific">Clostridium paridis</name>
    <dbReference type="NCBI Taxonomy" id="2803863"/>
    <lineage>
        <taxon>Bacteria</taxon>
        <taxon>Bacillati</taxon>
        <taxon>Bacillota</taxon>
        <taxon>Clostridia</taxon>
        <taxon>Eubacteriales</taxon>
        <taxon>Clostridiaceae</taxon>
        <taxon>Clostridium</taxon>
    </lineage>
</organism>
<dbReference type="GO" id="GO:0009401">
    <property type="term" value="P:phosphoenolpyruvate-dependent sugar phosphotransferase system"/>
    <property type="evidence" value="ECO:0007669"/>
    <property type="project" value="UniProtKB-KW"/>
</dbReference>
<name>A0A937K586_9CLOT</name>
<dbReference type="CDD" id="cd05564">
    <property type="entry name" value="PTS_IIB_chitobiose_lichenan"/>
    <property type="match status" value="1"/>
</dbReference>
<protein>
    <submittedName>
        <fullName evidence="9">PTS sugar transporter subunit IIB</fullName>
    </submittedName>
</protein>
<dbReference type="SUPFAM" id="SSF52794">
    <property type="entry name" value="PTS system IIB component-like"/>
    <property type="match status" value="1"/>
</dbReference>
<feature type="domain" description="PTS EIIB type-3" evidence="8">
    <location>
        <begin position="1"/>
        <end position="101"/>
    </location>
</feature>
<evidence type="ECO:0000256" key="1">
    <source>
        <dbReference type="ARBA" id="ARBA00022448"/>
    </source>
</evidence>
<proteinExistence type="predicted"/>
<dbReference type="NCBIfam" id="TIGR00853">
    <property type="entry name" value="pts-lac"/>
    <property type="match status" value="1"/>
</dbReference>
<dbReference type="RefSeq" id="WP_202768072.1">
    <property type="nucleotide sequence ID" value="NZ_JAESWA010000022.1"/>
</dbReference>
<sequence length="101" mass="11149">MKRILLICSAGMSTSLLVSKMQAAAKEQGIEVWINAVAESELRNYEDQIDILLLGPQVRFLLNKLKAKMEPKGVPVDVINTIDYGTMNGAKVLKFALDKLS</sequence>
<gene>
    <name evidence="9" type="ORF">JK634_13015</name>
</gene>
<keyword evidence="2" id="KW-0597">Phosphoprotein</keyword>
<dbReference type="InterPro" id="IPR003501">
    <property type="entry name" value="PTS_EIIB_2/3"/>
</dbReference>
<keyword evidence="5" id="KW-0598">Phosphotransferase system</keyword>
<evidence type="ECO:0000256" key="3">
    <source>
        <dbReference type="ARBA" id="ARBA00022597"/>
    </source>
</evidence>
<keyword evidence="1" id="KW-0813">Transport</keyword>
<evidence type="ECO:0000256" key="4">
    <source>
        <dbReference type="ARBA" id="ARBA00022679"/>
    </source>
</evidence>
<dbReference type="InterPro" id="IPR036095">
    <property type="entry name" value="PTS_EIIB-like_sf"/>
</dbReference>
<dbReference type="Gene3D" id="3.40.50.2300">
    <property type="match status" value="1"/>
</dbReference>
<evidence type="ECO:0000259" key="8">
    <source>
        <dbReference type="PROSITE" id="PS51100"/>
    </source>
</evidence>
<keyword evidence="10" id="KW-1185">Reference proteome</keyword>
<dbReference type="InterPro" id="IPR051819">
    <property type="entry name" value="PTS_sugar-specific_EIIB"/>
</dbReference>